<dbReference type="Proteomes" id="UP000182658">
    <property type="component" value="Unassembled WGS sequence"/>
</dbReference>
<gene>
    <name evidence="1" type="ORF">CONLIGDRAFT_376503</name>
</gene>
<accession>A0A1J7ILH2</accession>
<evidence type="ECO:0000313" key="1">
    <source>
        <dbReference type="EMBL" id="OIW28431.1"/>
    </source>
</evidence>
<sequence>MSARVDAGGKDLDNSSSARDSIFEDPGCPVAKVRSQWYTRVSKTASLYCVDGRSDFLSTMTPFLAALRFKGRSPEAQEDLPFARASRCCFSARWKITSIRSALLLEQMVRLANGRATSRHRHIFSLDDQSNIRLNLANLPEIHVPDAKL</sequence>
<reference evidence="1 2" key="1">
    <citation type="submission" date="2016-10" db="EMBL/GenBank/DDBJ databases">
        <title>Draft genome sequence of Coniochaeta ligniaria NRRL30616, a lignocellulolytic fungus for bioabatement of inhibitors in plant biomass hydrolysates.</title>
        <authorList>
            <consortium name="DOE Joint Genome Institute"/>
            <person name="Jimenez D.J."/>
            <person name="Hector R.E."/>
            <person name="Riley R."/>
            <person name="Sun H."/>
            <person name="Grigoriev I.V."/>
            <person name="Van Elsas J.D."/>
            <person name="Nichols N.N."/>
        </authorList>
    </citation>
    <scope>NUCLEOTIDE SEQUENCE [LARGE SCALE GENOMIC DNA]</scope>
    <source>
        <strain evidence="1 2">NRRL 30616</strain>
    </source>
</reference>
<protein>
    <submittedName>
        <fullName evidence="1">Uncharacterized protein</fullName>
    </submittedName>
</protein>
<organism evidence="1 2">
    <name type="scientific">Coniochaeta ligniaria NRRL 30616</name>
    <dbReference type="NCBI Taxonomy" id="1408157"/>
    <lineage>
        <taxon>Eukaryota</taxon>
        <taxon>Fungi</taxon>
        <taxon>Dikarya</taxon>
        <taxon>Ascomycota</taxon>
        <taxon>Pezizomycotina</taxon>
        <taxon>Sordariomycetes</taxon>
        <taxon>Sordariomycetidae</taxon>
        <taxon>Coniochaetales</taxon>
        <taxon>Coniochaetaceae</taxon>
        <taxon>Coniochaeta</taxon>
    </lineage>
</organism>
<name>A0A1J7ILH2_9PEZI</name>
<evidence type="ECO:0000313" key="2">
    <source>
        <dbReference type="Proteomes" id="UP000182658"/>
    </source>
</evidence>
<dbReference type="AlphaFoldDB" id="A0A1J7ILH2"/>
<dbReference type="InParanoid" id="A0A1J7ILH2"/>
<keyword evidence="2" id="KW-1185">Reference proteome</keyword>
<dbReference type="EMBL" id="KV875098">
    <property type="protein sequence ID" value="OIW28431.1"/>
    <property type="molecule type" value="Genomic_DNA"/>
</dbReference>
<proteinExistence type="predicted"/>